<evidence type="ECO:0000256" key="1">
    <source>
        <dbReference type="SAM" id="Phobius"/>
    </source>
</evidence>
<sequence length="441" mass="50446">MQRYIFILSSVFLALLISGFLFANNILLMISFIPLAFLAVGYFIEGPKDITIKKNISKKRATVGEILDVELEVSIQSGIGPIQISDFIPQHFELVEGSNFYTVWKGKKPRKLNISYKIKCTTSGIYLLNETRWKSGHVICNYWKNGSFKNDISIEITPRLLELKKVRGVSVTSKIPMPQGALASMGMTTNDFKEIRSYYPGDPFKSINWKATSRNLVRGEIWPVVNEFEKEGKKTVWIFLDTSKIMGYGTNIKNVMEYSIEAVNGLGDYYLKQNCNLALVTYGGEHEVFVPPGTGKQQYFKILKELINIKNNYYRLDDFYKAVKSLDDVVYSYKSYFPGLRPMFIIITRFCNNNFYEIQSAVETMSRYTSRNGLFPSIMVLNIVGYELMAENESERIASSILQSMNVIISKDLRKQCIWIDWNPVKESLTGALLKQVVGYT</sequence>
<evidence type="ECO:0000259" key="2">
    <source>
        <dbReference type="Pfam" id="PF01882"/>
    </source>
</evidence>
<feature type="transmembrane region" description="Helical" evidence="1">
    <location>
        <begin position="5"/>
        <end position="22"/>
    </location>
</feature>
<evidence type="ECO:0000313" key="4">
    <source>
        <dbReference type="Proteomes" id="UP000233534"/>
    </source>
</evidence>
<feature type="domain" description="DUF58" evidence="2">
    <location>
        <begin position="194"/>
        <end position="312"/>
    </location>
</feature>
<name>A0A2K9E746_9FIRM</name>
<keyword evidence="4" id="KW-1185">Reference proteome</keyword>
<keyword evidence="1" id="KW-0472">Membrane</keyword>
<reference evidence="3 4" key="1">
    <citation type="submission" date="2017-12" db="EMBL/GenBank/DDBJ databases">
        <title>Complete genome sequence of Herbivorax saccincola GGR1, a novel Cellulosome-producing hydrolytic bacterium in a thermophilic biogas plant, established by Illumina and Nanopore MinION sequencing.</title>
        <authorList>
            <person name="Pechtl A."/>
            <person name="Ruckert C."/>
            <person name="Koeck D.E."/>
            <person name="Maus I."/>
            <person name="Winkler A."/>
            <person name="Kalinowski J."/>
            <person name="Puhler A."/>
            <person name="Schwarz W.W."/>
            <person name="Zverlov V.V."/>
            <person name="Schluter A."/>
            <person name="Liebl W."/>
        </authorList>
    </citation>
    <scope>NUCLEOTIDE SEQUENCE [LARGE SCALE GENOMIC DNA]</scope>
    <source>
        <strain evidence="4">SR1</strain>
    </source>
</reference>
<dbReference type="Proteomes" id="UP000233534">
    <property type="component" value="Chromosome"/>
</dbReference>
<dbReference type="AlphaFoldDB" id="A0A2K9E746"/>
<gene>
    <name evidence="3" type="ORF">HVS_11855</name>
</gene>
<dbReference type="KEGG" id="hsc:HVS_11855"/>
<organism evidence="3 4">
    <name type="scientific">Acetivibrio saccincola</name>
    <dbReference type="NCBI Taxonomy" id="1677857"/>
    <lineage>
        <taxon>Bacteria</taxon>
        <taxon>Bacillati</taxon>
        <taxon>Bacillota</taxon>
        <taxon>Clostridia</taxon>
        <taxon>Eubacteriales</taxon>
        <taxon>Oscillospiraceae</taxon>
        <taxon>Acetivibrio</taxon>
    </lineage>
</organism>
<dbReference type="RefSeq" id="WP_242971552.1">
    <property type="nucleotide sequence ID" value="NZ_CP025197.1"/>
</dbReference>
<keyword evidence="1" id="KW-1133">Transmembrane helix</keyword>
<protein>
    <recommendedName>
        <fullName evidence="2">DUF58 domain-containing protein</fullName>
    </recommendedName>
</protein>
<dbReference type="Pfam" id="PF01882">
    <property type="entry name" value="DUF58"/>
    <property type="match status" value="1"/>
</dbReference>
<evidence type="ECO:0000313" key="3">
    <source>
        <dbReference type="EMBL" id="AUG58258.1"/>
    </source>
</evidence>
<dbReference type="InterPro" id="IPR002881">
    <property type="entry name" value="DUF58"/>
</dbReference>
<dbReference type="EMBL" id="CP025197">
    <property type="protein sequence ID" value="AUG58258.1"/>
    <property type="molecule type" value="Genomic_DNA"/>
</dbReference>
<dbReference type="PANTHER" id="PTHR34351">
    <property type="entry name" value="SLR1927 PROTEIN-RELATED"/>
    <property type="match status" value="1"/>
</dbReference>
<dbReference type="SUPFAM" id="SSF53300">
    <property type="entry name" value="vWA-like"/>
    <property type="match status" value="1"/>
</dbReference>
<proteinExistence type="predicted"/>
<accession>A0A2K9E746</accession>
<dbReference type="InterPro" id="IPR036465">
    <property type="entry name" value="vWFA_dom_sf"/>
</dbReference>
<keyword evidence="1" id="KW-0812">Transmembrane</keyword>